<proteinExistence type="predicted"/>
<protein>
    <submittedName>
        <fullName evidence="2">Uncharacterized protein</fullName>
    </submittedName>
</protein>
<evidence type="ECO:0000313" key="4">
    <source>
        <dbReference type="Proteomes" id="UP000006663"/>
    </source>
</evidence>
<dbReference type="InterPro" id="IPR055755">
    <property type="entry name" value="DUF7331"/>
</dbReference>
<dbReference type="Proteomes" id="UP000006663">
    <property type="component" value="Chromosome"/>
</dbReference>
<evidence type="ECO:0000256" key="1">
    <source>
        <dbReference type="SAM" id="MobiDB-lite"/>
    </source>
</evidence>
<dbReference type="AlphaFoldDB" id="E4NMR5"/>
<name>E4NMR5_HALBP</name>
<evidence type="ECO:0000313" key="3">
    <source>
        <dbReference type="EMBL" id="ELY27285.1"/>
    </source>
</evidence>
<dbReference type="HOGENOM" id="CLU_3038951_0_0_2"/>
<dbReference type="KEGG" id="hbo:Hbor_06200"/>
<feature type="compositionally biased region" description="Basic and acidic residues" evidence="1">
    <location>
        <begin position="1"/>
        <end position="21"/>
    </location>
</feature>
<sequence>MRTDTESHEKIAESTESKAPDLDDFTGYEDGASYVVCDKTNANAWIRSDITHSLNN</sequence>
<dbReference type="Proteomes" id="UP000011585">
    <property type="component" value="Unassembled WGS sequence"/>
</dbReference>
<dbReference type="EMBL" id="CP001690">
    <property type="protein sequence ID" value="ADQ66220.1"/>
    <property type="molecule type" value="Genomic_DNA"/>
</dbReference>
<accession>E4NMR5</accession>
<dbReference type="RefSeq" id="WP_006055214.1">
    <property type="nucleotide sequence ID" value="NC_014729.1"/>
</dbReference>
<keyword evidence="4" id="KW-1185">Reference proteome</keyword>
<dbReference type="Pfam" id="PF24018">
    <property type="entry name" value="DUF7331"/>
    <property type="match status" value="1"/>
</dbReference>
<dbReference type="eggNOG" id="arCOG11834">
    <property type="taxonomic scope" value="Archaea"/>
</dbReference>
<evidence type="ECO:0000313" key="2">
    <source>
        <dbReference type="EMBL" id="ADQ66220.1"/>
    </source>
</evidence>
<evidence type="ECO:0000313" key="5">
    <source>
        <dbReference type="Proteomes" id="UP000011585"/>
    </source>
</evidence>
<dbReference type="GeneID" id="54124635"/>
<dbReference type="EMBL" id="AOHT01000033">
    <property type="protein sequence ID" value="ELY27285.1"/>
    <property type="molecule type" value="Genomic_DNA"/>
</dbReference>
<feature type="region of interest" description="Disordered" evidence="1">
    <location>
        <begin position="1"/>
        <end position="24"/>
    </location>
</feature>
<gene>
    <name evidence="2" type="ordered locus">Hbor_06200</name>
    <name evidence="3" type="ORF">C499_09489</name>
</gene>
<reference evidence="2 4" key="1">
    <citation type="journal article" date="2009" name="Stand. Genomic Sci.">
        <title>Complete genome sequence of Halogeometricum borinquense type strain (PR3).</title>
        <authorList>
            <person name="Malfatti S."/>
            <person name="Tindall B.J."/>
            <person name="Schneider S."/>
            <person name="Fahnrich R."/>
            <person name="Lapidus A."/>
            <person name="Labuttii K."/>
            <person name="Copeland A."/>
            <person name="Glavina Del Rio T."/>
            <person name="Nolan M."/>
            <person name="Chen F."/>
            <person name="Lucas S."/>
            <person name="Tice H."/>
            <person name="Cheng J.F."/>
            <person name="Bruce D."/>
            <person name="Goodwin L."/>
            <person name="Pitluck S."/>
            <person name="Anderson I."/>
            <person name="Pati A."/>
            <person name="Ivanova N."/>
            <person name="Mavromatis K."/>
            <person name="Chen A."/>
            <person name="Palaniappan K."/>
            <person name="D'haeseleer P."/>
            <person name="Goker M."/>
            <person name="Bristow J."/>
            <person name="Eisen J.A."/>
            <person name="Markowitz V."/>
            <person name="Hugenholtz P."/>
            <person name="Kyrpides N.C."/>
            <person name="Klenk H.P."/>
            <person name="Chain P."/>
        </authorList>
    </citation>
    <scope>NUCLEOTIDE SEQUENCE [LARGE SCALE GENOMIC DNA]</scope>
    <source>
        <strain evidence="4">ATCC 700274 / DSM 11551 / JCM 10706 / KCTC 4070 / PR3</strain>
        <strain evidence="2">PR 3</strain>
    </source>
</reference>
<dbReference type="OrthoDB" id="204329at2157"/>
<organism evidence="2 4">
    <name type="scientific">Halogeometricum borinquense (strain ATCC 700274 / DSM 11551 / JCM 10706 / KCTC 4070 / PR3)</name>
    <dbReference type="NCBI Taxonomy" id="469382"/>
    <lineage>
        <taxon>Archaea</taxon>
        <taxon>Methanobacteriati</taxon>
        <taxon>Methanobacteriota</taxon>
        <taxon>Stenosarchaea group</taxon>
        <taxon>Halobacteria</taxon>
        <taxon>Halobacteriales</taxon>
        <taxon>Haloferacaceae</taxon>
        <taxon>Halogeometricum</taxon>
    </lineage>
</organism>
<reference evidence="3 5" key="2">
    <citation type="journal article" date="2014" name="PLoS Genet.">
        <title>Phylogenetically driven sequencing of extremely halophilic archaea reveals strategies for static and dynamic osmo-response.</title>
        <authorList>
            <person name="Becker E.A."/>
            <person name="Seitzer P.M."/>
            <person name="Tritt A."/>
            <person name="Larsen D."/>
            <person name="Krusor M."/>
            <person name="Yao A.I."/>
            <person name="Wu D."/>
            <person name="Madern D."/>
            <person name="Eisen J.A."/>
            <person name="Darling A.E."/>
            <person name="Facciotti M.T."/>
        </authorList>
    </citation>
    <scope>NUCLEOTIDE SEQUENCE [LARGE SCALE GENOMIC DNA]</scope>
    <source>
        <strain evidence="3 5">DSM 11551</strain>
    </source>
</reference>